<dbReference type="Pfam" id="PF26325">
    <property type="entry name" value="YhjD"/>
    <property type="match status" value="1"/>
</dbReference>
<evidence type="ECO:0008006" key="3">
    <source>
        <dbReference type="Google" id="ProtNLM"/>
    </source>
</evidence>
<dbReference type="Proteomes" id="UP000602076">
    <property type="component" value="Unassembled WGS sequence"/>
</dbReference>
<organism evidence="1 2">
    <name type="scientific">Peribacillus faecalis</name>
    <dbReference type="NCBI Taxonomy" id="2772559"/>
    <lineage>
        <taxon>Bacteria</taxon>
        <taxon>Bacillati</taxon>
        <taxon>Bacillota</taxon>
        <taxon>Bacilli</taxon>
        <taxon>Bacillales</taxon>
        <taxon>Bacillaceae</taxon>
        <taxon>Peribacillus</taxon>
    </lineage>
</organism>
<evidence type="ECO:0000313" key="2">
    <source>
        <dbReference type="Proteomes" id="UP000602076"/>
    </source>
</evidence>
<dbReference type="EMBL" id="JACXSI010000066">
    <property type="protein sequence ID" value="MBD3110281.1"/>
    <property type="molecule type" value="Genomic_DNA"/>
</dbReference>
<reference evidence="1" key="1">
    <citation type="submission" date="2020-09" db="EMBL/GenBank/DDBJ databases">
        <title>Bacillus faecalis sp. nov., a moderately halophilic bacterium isolated from cow faeces.</title>
        <authorList>
            <person name="Jiang L."/>
            <person name="Lee J."/>
        </authorList>
    </citation>
    <scope>NUCLEOTIDE SEQUENCE</scope>
    <source>
        <strain evidence="1">AGMB 02131</strain>
    </source>
</reference>
<dbReference type="AlphaFoldDB" id="A0A927CYZ5"/>
<sequence>MTRIPEEDRDIIEQAIYLPMVLTVLQRDIAIIQKSPFKLRNPYIIWIEQTIKVVQSEYTEAKKYLRHENIKVSELKRDEDFTMFLFIYKGYEERHSYFNPRIRNKVEELMKHYLYERFSKNI</sequence>
<accession>A0A927CYZ5</accession>
<dbReference type="RefSeq" id="WP_190999815.1">
    <property type="nucleotide sequence ID" value="NZ_JACXSI010000066.1"/>
</dbReference>
<dbReference type="InterPro" id="IPR058600">
    <property type="entry name" value="YhjD-like"/>
</dbReference>
<evidence type="ECO:0000313" key="1">
    <source>
        <dbReference type="EMBL" id="MBD3110281.1"/>
    </source>
</evidence>
<protein>
    <recommendedName>
        <fullName evidence="3">YhjD</fullName>
    </recommendedName>
</protein>
<comment type="caution">
    <text evidence="1">The sequence shown here is derived from an EMBL/GenBank/DDBJ whole genome shotgun (WGS) entry which is preliminary data.</text>
</comment>
<keyword evidence="2" id="KW-1185">Reference proteome</keyword>
<proteinExistence type="predicted"/>
<name>A0A927CYZ5_9BACI</name>
<gene>
    <name evidence="1" type="ORF">IEO70_18300</name>
</gene>